<dbReference type="EnsemblPlants" id="TuG1812G0600001327.01.T01">
    <property type="protein sequence ID" value="TuG1812G0600001327.01.T01.cds336718"/>
    <property type="gene ID" value="TuG1812G0600001327.01"/>
</dbReference>
<dbReference type="InterPro" id="IPR056789">
    <property type="entry name" value="LRR_R13L1-DRL21"/>
</dbReference>
<organism evidence="3 4">
    <name type="scientific">Triticum urartu</name>
    <name type="common">Red wild einkorn</name>
    <name type="synonym">Crithodium urartu</name>
    <dbReference type="NCBI Taxonomy" id="4572"/>
    <lineage>
        <taxon>Eukaryota</taxon>
        <taxon>Viridiplantae</taxon>
        <taxon>Streptophyta</taxon>
        <taxon>Embryophyta</taxon>
        <taxon>Tracheophyta</taxon>
        <taxon>Spermatophyta</taxon>
        <taxon>Magnoliopsida</taxon>
        <taxon>Liliopsida</taxon>
        <taxon>Poales</taxon>
        <taxon>Poaceae</taxon>
        <taxon>BOP clade</taxon>
        <taxon>Pooideae</taxon>
        <taxon>Triticodae</taxon>
        <taxon>Triticeae</taxon>
        <taxon>Triticinae</taxon>
        <taxon>Triticum</taxon>
    </lineage>
</organism>
<dbReference type="Pfam" id="PF25019">
    <property type="entry name" value="LRR_R13L1-DRL21"/>
    <property type="match status" value="1"/>
</dbReference>
<evidence type="ECO:0000259" key="2">
    <source>
        <dbReference type="Pfam" id="PF25019"/>
    </source>
</evidence>
<dbReference type="Gramene" id="TuG1812G0600001327.01.T01">
    <property type="protein sequence ID" value="TuG1812G0600001327.01.T01.cds336718"/>
    <property type="gene ID" value="TuG1812G0600001327.01"/>
</dbReference>
<dbReference type="SUPFAM" id="SSF52058">
    <property type="entry name" value="L domain-like"/>
    <property type="match status" value="1"/>
</dbReference>
<evidence type="ECO:0000313" key="3">
    <source>
        <dbReference type="EnsemblPlants" id="TuG1812G0600001327.01.T01.cds336718"/>
    </source>
</evidence>
<reference evidence="3" key="3">
    <citation type="submission" date="2022-06" db="UniProtKB">
        <authorList>
            <consortium name="EnsemblPlants"/>
        </authorList>
    </citation>
    <scope>IDENTIFICATION</scope>
</reference>
<dbReference type="AlphaFoldDB" id="A0A8R7QNW4"/>
<protein>
    <recommendedName>
        <fullName evidence="5">Disease resistance RPP13-like protein 1</fullName>
    </recommendedName>
</protein>
<dbReference type="Gene3D" id="3.80.10.10">
    <property type="entry name" value="Ribonuclease Inhibitor"/>
    <property type="match status" value="1"/>
</dbReference>
<name>A0A8R7QNW4_TRIUA</name>
<accession>A0A8R7QNW4</accession>
<dbReference type="InterPro" id="IPR032675">
    <property type="entry name" value="LRR_dom_sf"/>
</dbReference>
<dbReference type="PANTHER" id="PTHR47186:SF3">
    <property type="entry name" value="OS09G0267800 PROTEIN"/>
    <property type="match status" value="1"/>
</dbReference>
<dbReference type="PANTHER" id="PTHR47186">
    <property type="entry name" value="LEUCINE-RICH REPEAT-CONTAINING PROTEIN 57"/>
    <property type="match status" value="1"/>
</dbReference>
<evidence type="ECO:0008006" key="5">
    <source>
        <dbReference type="Google" id="ProtNLM"/>
    </source>
</evidence>
<reference evidence="4" key="1">
    <citation type="journal article" date="2013" name="Nature">
        <title>Draft genome of the wheat A-genome progenitor Triticum urartu.</title>
        <authorList>
            <person name="Ling H.Q."/>
            <person name="Zhao S."/>
            <person name="Liu D."/>
            <person name="Wang J."/>
            <person name="Sun H."/>
            <person name="Zhang C."/>
            <person name="Fan H."/>
            <person name="Li D."/>
            <person name="Dong L."/>
            <person name="Tao Y."/>
            <person name="Gao C."/>
            <person name="Wu H."/>
            <person name="Li Y."/>
            <person name="Cui Y."/>
            <person name="Guo X."/>
            <person name="Zheng S."/>
            <person name="Wang B."/>
            <person name="Yu K."/>
            <person name="Liang Q."/>
            <person name="Yang W."/>
            <person name="Lou X."/>
            <person name="Chen J."/>
            <person name="Feng M."/>
            <person name="Jian J."/>
            <person name="Zhang X."/>
            <person name="Luo G."/>
            <person name="Jiang Y."/>
            <person name="Liu J."/>
            <person name="Wang Z."/>
            <person name="Sha Y."/>
            <person name="Zhang B."/>
            <person name="Wu H."/>
            <person name="Tang D."/>
            <person name="Shen Q."/>
            <person name="Xue P."/>
            <person name="Zou S."/>
            <person name="Wang X."/>
            <person name="Liu X."/>
            <person name="Wang F."/>
            <person name="Yang Y."/>
            <person name="An X."/>
            <person name="Dong Z."/>
            <person name="Zhang K."/>
            <person name="Zhang X."/>
            <person name="Luo M.C."/>
            <person name="Dvorak J."/>
            <person name="Tong Y."/>
            <person name="Wang J."/>
            <person name="Yang H."/>
            <person name="Li Z."/>
            <person name="Wang D."/>
            <person name="Zhang A."/>
            <person name="Wang J."/>
        </authorList>
    </citation>
    <scope>NUCLEOTIDE SEQUENCE</scope>
    <source>
        <strain evidence="4">cv. G1812</strain>
    </source>
</reference>
<dbReference type="Pfam" id="PF23559">
    <property type="entry name" value="WHD_DRP"/>
    <property type="match status" value="1"/>
</dbReference>
<evidence type="ECO:0000259" key="1">
    <source>
        <dbReference type="Pfam" id="PF23559"/>
    </source>
</evidence>
<reference evidence="3" key="2">
    <citation type="submission" date="2018-03" db="EMBL/GenBank/DDBJ databases">
        <title>The Triticum urartu genome reveals the dynamic nature of wheat genome evolution.</title>
        <authorList>
            <person name="Ling H."/>
            <person name="Ma B."/>
            <person name="Shi X."/>
            <person name="Liu H."/>
            <person name="Dong L."/>
            <person name="Sun H."/>
            <person name="Cao Y."/>
            <person name="Gao Q."/>
            <person name="Zheng S."/>
            <person name="Li Y."/>
            <person name="Yu Y."/>
            <person name="Du H."/>
            <person name="Qi M."/>
            <person name="Li Y."/>
            <person name="Yu H."/>
            <person name="Cui Y."/>
            <person name="Wang N."/>
            <person name="Chen C."/>
            <person name="Wu H."/>
            <person name="Zhao Y."/>
            <person name="Zhang J."/>
            <person name="Li Y."/>
            <person name="Zhou W."/>
            <person name="Zhang B."/>
            <person name="Hu W."/>
            <person name="Eijk M."/>
            <person name="Tang J."/>
            <person name="Witsenboer H."/>
            <person name="Zhao S."/>
            <person name="Li Z."/>
            <person name="Zhang A."/>
            <person name="Wang D."/>
            <person name="Liang C."/>
        </authorList>
    </citation>
    <scope>NUCLEOTIDE SEQUENCE [LARGE SCALE GENOMIC DNA]</scope>
    <source>
        <strain evidence="3">cv. G1812</strain>
    </source>
</reference>
<proteinExistence type="predicted"/>
<feature type="domain" description="Disease resistance protein winged helix" evidence="1">
    <location>
        <begin position="20"/>
        <end position="84"/>
    </location>
</feature>
<dbReference type="Proteomes" id="UP000015106">
    <property type="component" value="Chromosome 6"/>
</dbReference>
<dbReference type="InterPro" id="IPR058922">
    <property type="entry name" value="WHD_DRP"/>
</dbReference>
<keyword evidence="4" id="KW-1185">Reference proteome</keyword>
<evidence type="ECO:0000313" key="4">
    <source>
        <dbReference type="Proteomes" id="UP000015106"/>
    </source>
</evidence>
<sequence>MIISLSICNNVFPMVLCFLKIMSKELVQLWIGLDILDSCDQRKRLEDVGLCYLNDLVNCGFFKKNEKEDGSSCYVMHDLLHELAVKVSSSECLRICSSNVKYIQSPPSVRHLSIIIDDGDVNDRLAFEDFKRDLSSLGEKLKVENLKTLMLFGEYQGCFAKSFGALFAEAKSLRVILLSGAYYRYIVEDVLHNLPRLVHLRYLRITPSARLNRNISRLYHLRVIDVDKNSVHLDFPRDMSNLINVRHFLVQDRDLQYRTRTFGVGKLELLQDLRSFMVKKEDIGFEFRQIGRLAEFGESLRIHGIENVERQKEANEAKLMHKINLQKLMLQWGIDRHNKDPAQEDHVLENLKPHRSLVDLHIGGHGGATCPSWLGENLSVKILESLCLVDVAWSNFPPLGELWFANELGEEHLSGIPSQSFQNLKKLKLVKIPRLRKCVGNSTCHLFSHLEVLIVKVCAELLELPFPGCKSKQEANTTWFPRLRKLEIEDCPKLLILPPVPWTRDPCSATIARAGSCFEELSYYSEKSRSTLSVKGKEGGLSDSKFWNVLALRNLTDLEELEMSKCPPLPLDHLQMLTSLKILKIYRSDIFL</sequence>
<feature type="domain" description="R13L1/DRL21-like LRR repeat region" evidence="2">
    <location>
        <begin position="289"/>
        <end position="403"/>
    </location>
</feature>